<protein>
    <submittedName>
        <fullName evidence="2">Uncharacterized protein</fullName>
    </submittedName>
</protein>
<gene>
    <name evidence="2" type="ORF">GSI_10109</name>
</gene>
<evidence type="ECO:0000313" key="2">
    <source>
        <dbReference type="EMBL" id="PIL26971.1"/>
    </source>
</evidence>
<keyword evidence="3" id="KW-1185">Reference proteome</keyword>
<reference evidence="2 3" key="1">
    <citation type="journal article" date="2015" name="Sci. Rep.">
        <title>Chromosome-level genome map provides insights into diverse defense mechanisms in the medicinal fungus Ganoderma sinense.</title>
        <authorList>
            <person name="Zhu Y."/>
            <person name="Xu J."/>
            <person name="Sun C."/>
            <person name="Zhou S."/>
            <person name="Xu H."/>
            <person name="Nelson D.R."/>
            <person name="Qian J."/>
            <person name="Song J."/>
            <person name="Luo H."/>
            <person name="Xiang L."/>
            <person name="Li Y."/>
            <person name="Xu Z."/>
            <person name="Ji A."/>
            <person name="Wang L."/>
            <person name="Lu S."/>
            <person name="Hayward A."/>
            <person name="Sun W."/>
            <person name="Li X."/>
            <person name="Schwartz D.C."/>
            <person name="Wang Y."/>
            <person name="Chen S."/>
        </authorList>
    </citation>
    <scope>NUCLEOTIDE SEQUENCE [LARGE SCALE GENOMIC DNA]</scope>
    <source>
        <strain evidence="2 3">ZZ0214-1</strain>
    </source>
</reference>
<name>A0A2G8RZM4_9APHY</name>
<feature type="region of interest" description="Disordered" evidence="1">
    <location>
        <begin position="26"/>
        <end position="55"/>
    </location>
</feature>
<comment type="caution">
    <text evidence="2">The sequence shown here is derived from an EMBL/GenBank/DDBJ whole genome shotgun (WGS) entry which is preliminary data.</text>
</comment>
<feature type="region of interest" description="Disordered" evidence="1">
    <location>
        <begin position="1"/>
        <end position="20"/>
    </location>
</feature>
<dbReference type="EMBL" id="AYKW01000034">
    <property type="protein sequence ID" value="PIL26971.1"/>
    <property type="molecule type" value="Genomic_DNA"/>
</dbReference>
<organism evidence="2 3">
    <name type="scientific">Ganoderma sinense ZZ0214-1</name>
    <dbReference type="NCBI Taxonomy" id="1077348"/>
    <lineage>
        <taxon>Eukaryota</taxon>
        <taxon>Fungi</taxon>
        <taxon>Dikarya</taxon>
        <taxon>Basidiomycota</taxon>
        <taxon>Agaricomycotina</taxon>
        <taxon>Agaricomycetes</taxon>
        <taxon>Polyporales</taxon>
        <taxon>Polyporaceae</taxon>
        <taxon>Ganoderma</taxon>
    </lineage>
</organism>
<dbReference type="AlphaFoldDB" id="A0A2G8RZM4"/>
<evidence type="ECO:0000256" key="1">
    <source>
        <dbReference type="SAM" id="MobiDB-lite"/>
    </source>
</evidence>
<accession>A0A2G8RZM4</accession>
<sequence length="176" mass="18791">MIPISSLPQRSPMTMARPFNHSGLSQMLAGDAGVGRPAPARLKHSGATSRPAPSGPCTKGFLETYLFRLLAFGSAGPLKPRAPHDHASLHSTPKAGRAAGTRVLFSLSSYSRLQAVVFKRFCTGPLCSPSSCRRLDHYGCDIPKNAIDSSPSIDVASRVCKHPVRRQAGLIMISDL</sequence>
<proteinExistence type="predicted"/>
<dbReference type="Proteomes" id="UP000230002">
    <property type="component" value="Unassembled WGS sequence"/>
</dbReference>
<feature type="compositionally biased region" description="Polar residues" evidence="1">
    <location>
        <begin position="1"/>
        <end position="12"/>
    </location>
</feature>
<evidence type="ECO:0000313" key="3">
    <source>
        <dbReference type="Proteomes" id="UP000230002"/>
    </source>
</evidence>